<evidence type="ECO:0000256" key="13">
    <source>
        <dbReference type="RuleBase" id="RU361172"/>
    </source>
</evidence>
<dbReference type="UniPathway" id="UPA00075">
    <property type="reaction ID" value="UER00336"/>
</dbReference>
<keyword evidence="6 13" id="KW-0658">Purine biosynthesis</keyword>
<comment type="pathway">
    <text evidence="2 13">Purine metabolism; AMP biosynthesis via de novo pathway; AMP from IMP: step 2/2.</text>
</comment>
<proteinExistence type="inferred from homology"/>
<organism evidence="16 17">
    <name type="scientific">Candidatus Kaiserbacteria bacterium RIFCSPLOWO2_01_FULL_54_20</name>
    <dbReference type="NCBI Taxonomy" id="1798513"/>
    <lineage>
        <taxon>Bacteria</taxon>
        <taxon>Candidatus Kaiseribacteriota</taxon>
    </lineage>
</organism>
<dbReference type="InterPro" id="IPR004769">
    <property type="entry name" value="Pur_lyase"/>
</dbReference>
<dbReference type="Proteomes" id="UP000178427">
    <property type="component" value="Unassembled WGS sequence"/>
</dbReference>
<gene>
    <name evidence="16" type="ORF">A3A40_00675</name>
</gene>
<feature type="domain" description="Fumarate lyase N-terminal" evidence="14">
    <location>
        <begin position="14"/>
        <end position="324"/>
    </location>
</feature>
<evidence type="ECO:0000313" key="16">
    <source>
        <dbReference type="EMBL" id="OGG73707.1"/>
    </source>
</evidence>
<dbReference type="InterPro" id="IPR024083">
    <property type="entry name" value="Fumarase/histidase_N"/>
</dbReference>
<evidence type="ECO:0000256" key="7">
    <source>
        <dbReference type="ARBA" id="ARBA00023239"/>
    </source>
</evidence>
<comment type="similarity">
    <text evidence="3 13">Belongs to the lyase 1 family. Adenylosuccinate lyase subfamily.</text>
</comment>
<dbReference type="GO" id="GO:0070626">
    <property type="term" value="F:(S)-2-(5-amino-1-(5-phospho-D-ribosyl)imidazole-4-carboxamido) succinate lyase (fumarate-forming) activity"/>
    <property type="evidence" value="ECO:0007669"/>
    <property type="project" value="RHEA"/>
</dbReference>
<accession>A0A1F6EJC4</accession>
<evidence type="ECO:0000256" key="11">
    <source>
        <dbReference type="ARBA" id="ARBA00049115"/>
    </source>
</evidence>
<dbReference type="InterPro" id="IPR022761">
    <property type="entry name" value="Fumarate_lyase_N"/>
</dbReference>
<evidence type="ECO:0000256" key="4">
    <source>
        <dbReference type="ARBA" id="ARBA00012339"/>
    </source>
</evidence>
<dbReference type="PRINTS" id="PR00149">
    <property type="entry name" value="FUMRATELYASE"/>
</dbReference>
<dbReference type="Pfam" id="PF00206">
    <property type="entry name" value="Lyase_1"/>
    <property type="match status" value="1"/>
</dbReference>
<dbReference type="PANTHER" id="PTHR43411:SF1">
    <property type="entry name" value="ADENYLOSUCCINATE LYASE"/>
    <property type="match status" value="1"/>
</dbReference>
<dbReference type="Pfam" id="PF08328">
    <property type="entry name" value="ASL_C"/>
    <property type="match status" value="1"/>
</dbReference>
<dbReference type="InterPro" id="IPR013539">
    <property type="entry name" value="PurB_C"/>
</dbReference>
<keyword evidence="7 13" id="KW-0456">Lyase</keyword>
<evidence type="ECO:0000256" key="12">
    <source>
        <dbReference type="NCBIfam" id="TIGR00928"/>
    </source>
</evidence>
<name>A0A1F6EJC4_9BACT</name>
<evidence type="ECO:0000259" key="14">
    <source>
        <dbReference type="Pfam" id="PF00206"/>
    </source>
</evidence>
<dbReference type="Gene3D" id="1.20.200.10">
    <property type="entry name" value="Fumarase/aspartase (Central domain)"/>
    <property type="match status" value="1"/>
</dbReference>
<dbReference type="NCBIfam" id="NF006764">
    <property type="entry name" value="PRK09285.1"/>
    <property type="match status" value="1"/>
</dbReference>
<evidence type="ECO:0000259" key="15">
    <source>
        <dbReference type="Pfam" id="PF08328"/>
    </source>
</evidence>
<protein>
    <recommendedName>
        <fullName evidence="5 12">Adenylosuccinate lyase</fullName>
        <shortName evidence="13">ASL</shortName>
        <ecNumber evidence="4 12">4.3.2.2</ecNumber>
    </recommendedName>
    <alternativeName>
        <fullName evidence="10 13">Adenylosuccinase</fullName>
    </alternativeName>
</protein>
<dbReference type="InterPro" id="IPR008948">
    <property type="entry name" value="L-Aspartase-like"/>
</dbReference>
<comment type="catalytic activity">
    <reaction evidence="8">
        <text>(2S)-2-[5-amino-1-(5-phospho-beta-D-ribosyl)imidazole-4-carboxamido]succinate = 5-amino-1-(5-phospho-beta-D-ribosyl)imidazole-4-carboxamide + fumarate</text>
        <dbReference type="Rhea" id="RHEA:23920"/>
        <dbReference type="ChEBI" id="CHEBI:29806"/>
        <dbReference type="ChEBI" id="CHEBI:58443"/>
        <dbReference type="ChEBI" id="CHEBI:58475"/>
        <dbReference type="EC" id="4.3.2.2"/>
    </reaction>
    <physiologicalReaction direction="left-to-right" evidence="8">
        <dbReference type="Rhea" id="RHEA:23921"/>
    </physiologicalReaction>
</comment>
<reference evidence="16 17" key="1">
    <citation type="journal article" date="2016" name="Nat. Commun.">
        <title>Thousands of microbial genomes shed light on interconnected biogeochemical processes in an aquifer system.</title>
        <authorList>
            <person name="Anantharaman K."/>
            <person name="Brown C.T."/>
            <person name="Hug L.A."/>
            <person name="Sharon I."/>
            <person name="Castelle C.J."/>
            <person name="Probst A.J."/>
            <person name="Thomas B.C."/>
            <person name="Singh A."/>
            <person name="Wilkins M.J."/>
            <person name="Karaoz U."/>
            <person name="Brodie E.L."/>
            <person name="Williams K.H."/>
            <person name="Hubbard S.S."/>
            <person name="Banfield J.F."/>
        </authorList>
    </citation>
    <scope>NUCLEOTIDE SEQUENCE [LARGE SCALE GENOMIC DNA]</scope>
</reference>
<dbReference type="InterPro" id="IPR047136">
    <property type="entry name" value="PurB_bact"/>
</dbReference>
<dbReference type="SUPFAM" id="SSF48557">
    <property type="entry name" value="L-aspartase-like"/>
    <property type="match status" value="1"/>
</dbReference>
<sequence length="422" mass="47174">MPFEPLTSISSIDGRYRDAASALTEYFSEFALIRARVLVECEYLIALSDTPHVGIRTLTADEKKILRKLAEITLEDARIVKQIEKEGYEGIPATNHDVKAVEYFLKRKLSKTSLVDVSEWVHFALTSEDTDNIAYALLLRGALEEVIVPALEDVRAHLEKMAKEQAGTAMLARTHGQSASPTTFGKEMRVFESRVARQLEQLTSRSILVKCGGATGNWSAHVAGAPDVDWMDFSEKFVGRFNDKKQTVKLELNPATTQIEPHDTYAELFDNLRRVDTILIDLSQDIWRYISDGWLTQKAKAGEVGSSTMPHKVNPIDFENAEGNLGVANSLFEHFSRKLPISRLQRDLSDSTVKRTFGVAFAHSLIGYKALLRGLGKVSVNKDAMLADLQKHPEVVAEAIQTALRRESVEVPYEKLKNLTRG</sequence>
<dbReference type="GO" id="GO:0006189">
    <property type="term" value="P:'de novo' IMP biosynthetic process"/>
    <property type="evidence" value="ECO:0007669"/>
    <property type="project" value="UniProtKB-UniPathway"/>
</dbReference>
<evidence type="ECO:0000256" key="5">
    <source>
        <dbReference type="ARBA" id="ARBA00017058"/>
    </source>
</evidence>
<dbReference type="InterPro" id="IPR020557">
    <property type="entry name" value="Fumarate_lyase_CS"/>
</dbReference>
<dbReference type="UniPathway" id="UPA00074">
    <property type="reaction ID" value="UER00132"/>
</dbReference>
<comment type="function">
    <text evidence="9">Catalyzes two reactions in de novo purine nucleotide biosynthesis. Catalyzes the breakdown of 5-aminoimidazole- (N-succinylocarboxamide) ribotide (SAICAR or 2-[5-amino-1-(5-phospho-beta-D-ribosyl)imidazole-4-carboxamido]succinate) to 5-aminoimidazole-4-carboxamide ribotide (AICAR or 5-amino-1-(5-phospho-beta-D-ribosyl)imidazole-4-carboxamide) and fumarate, and of adenylosuccinate (ADS or N(6)-(1,2-dicarboxyethyl)-AMP) to adenosine monophosphate (AMP) and fumarate.</text>
</comment>
<evidence type="ECO:0000256" key="3">
    <source>
        <dbReference type="ARBA" id="ARBA00008273"/>
    </source>
</evidence>
<evidence type="ECO:0000256" key="10">
    <source>
        <dbReference type="ARBA" id="ARBA00030717"/>
    </source>
</evidence>
<dbReference type="PROSITE" id="PS00163">
    <property type="entry name" value="FUMARATE_LYASES"/>
    <property type="match status" value="1"/>
</dbReference>
<evidence type="ECO:0000256" key="6">
    <source>
        <dbReference type="ARBA" id="ARBA00022755"/>
    </source>
</evidence>
<dbReference type="GO" id="GO:0004018">
    <property type="term" value="F:N6-(1,2-dicarboxyethyl)AMP AMP-lyase (fumarate-forming) activity"/>
    <property type="evidence" value="ECO:0007669"/>
    <property type="project" value="UniProtKB-UniRule"/>
</dbReference>
<dbReference type="Gene3D" id="1.10.40.30">
    <property type="entry name" value="Fumarase/aspartase (C-terminal domain)"/>
    <property type="match status" value="1"/>
</dbReference>
<comment type="catalytic activity">
    <reaction evidence="11">
        <text>N(6)-(1,2-dicarboxyethyl)-AMP = fumarate + AMP</text>
        <dbReference type="Rhea" id="RHEA:16853"/>
        <dbReference type="ChEBI" id="CHEBI:29806"/>
        <dbReference type="ChEBI" id="CHEBI:57567"/>
        <dbReference type="ChEBI" id="CHEBI:456215"/>
        <dbReference type="EC" id="4.3.2.2"/>
    </reaction>
    <physiologicalReaction direction="left-to-right" evidence="11">
        <dbReference type="Rhea" id="RHEA:16854"/>
    </physiologicalReaction>
</comment>
<dbReference type="NCBIfam" id="TIGR00928">
    <property type="entry name" value="purB"/>
    <property type="match status" value="1"/>
</dbReference>
<evidence type="ECO:0000256" key="8">
    <source>
        <dbReference type="ARBA" id="ARBA00024477"/>
    </source>
</evidence>
<evidence type="ECO:0000256" key="2">
    <source>
        <dbReference type="ARBA" id="ARBA00004734"/>
    </source>
</evidence>
<dbReference type="PANTHER" id="PTHR43411">
    <property type="entry name" value="ADENYLOSUCCINATE LYASE"/>
    <property type="match status" value="1"/>
</dbReference>
<feature type="non-terminal residue" evidence="16">
    <location>
        <position position="422"/>
    </location>
</feature>
<evidence type="ECO:0000256" key="1">
    <source>
        <dbReference type="ARBA" id="ARBA00004706"/>
    </source>
</evidence>
<comment type="caution">
    <text evidence="16">The sequence shown here is derived from an EMBL/GenBank/DDBJ whole genome shotgun (WGS) entry which is preliminary data.</text>
</comment>
<dbReference type="STRING" id="1798513.A3A40_00675"/>
<dbReference type="EC" id="4.3.2.2" evidence="4 12"/>
<dbReference type="Gene3D" id="1.10.275.10">
    <property type="entry name" value="Fumarase/aspartase (N-terminal domain)"/>
    <property type="match status" value="1"/>
</dbReference>
<dbReference type="GO" id="GO:0044208">
    <property type="term" value="P:'de novo' AMP biosynthetic process"/>
    <property type="evidence" value="ECO:0007669"/>
    <property type="project" value="UniProtKB-UniPathway"/>
</dbReference>
<dbReference type="InterPro" id="IPR000362">
    <property type="entry name" value="Fumarate_lyase_fam"/>
</dbReference>
<evidence type="ECO:0000256" key="9">
    <source>
        <dbReference type="ARBA" id="ARBA00025012"/>
    </source>
</evidence>
<evidence type="ECO:0000313" key="17">
    <source>
        <dbReference type="Proteomes" id="UP000178427"/>
    </source>
</evidence>
<dbReference type="EMBL" id="MFMA01000045">
    <property type="protein sequence ID" value="OGG73707.1"/>
    <property type="molecule type" value="Genomic_DNA"/>
</dbReference>
<comment type="pathway">
    <text evidence="1 13">Purine metabolism; IMP biosynthesis via de novo pathway; 5-amino-1-(5-phospho-D-ribosyl)imidazole-4-carboxamide from 5-amino-1-(5-phospho-D-ribosyl)imidazole-4-carboxylate: step 2/2.</text>
</comment>
<feature type="domain" description="Adenylosuccinate lyase PurB C-terminal" evidence="15">
    <location>
        <begin position="342"/>
        <end position="422"/>
    </location>
</feature>
<dbReference type="AlphaFoldDB" id="A0A1F6EJC4"/>